<dbReference type="AlphaFoldDB" id="A0A1I3KMS2"/>
<accession>A0A1I3KMS2</accession>
<dbReference type="STRING" id="289370.SAMN05216602_2603"/>
<name>A0A1I3KMS2_9GAMM</name>
<reference evidence="3" key="1">
    <citation type="submission" date="2016-10" db="EMBL/GenBank/DDBJ databases">
        <authorList>
            <person name="Varghese N."/>
            <person name="Submissions S."/>
        </authorList>
    </citation>
    <scope>NUCLEOTIDE SEQUENCE [LARGE SCALE GENOMIC DNA]</scope>
    <source>
        <strain evidence="3">LMG 22563</strain>
    </source>
</reference>
<protein>
    <submittedName>
        <fullName evidence="2">BRO family, N-terminal domain</fullName>
    </submittedName>
</protein>
<dbReference type="EMBL" id="FORC01000002">
    <property type="protein sequence ID" value="SFI73801.1"/>
    <property type="molecule type" value="Genomic_DNA"/>
</dbReference>
<gene>
    <name evidence="2" type="ORF">SAMN05216602_2603</name>
</gene>
<dbReference type="PROSITE" id="PS51750">
    <property type="entry name" value="BRO_N"/>
    <property type="match status" value="1"/>
</dbReference>
<evidence type="ECO:0000313" key="3">
    <source>
        <dbReference type="Proteomes" id="UP000183018"/>
    </source>
</evidence>
<organism evidence="2 3">
    <name type="scientific">Phytopseudomonas argentinensis</name>
    <dbReference type="NCBI Taxonomy" id="289370"/>
    <lineage>
        <taxon>Bacteria</taxon>
        <taxon>Pseudomonadati</taxon>
        <taxon>Pseudomonadota</taxon>
        <taxon>Gammaproteobacteria</taxon>
        <taxon>Pseudomonadales</taxon>
        <taxon>Pseudomonadaceae</taxon>
        <taxon>Phytopseudomonas</taxon>
    </lineage>
</organism>
<feature type="domain" description="Bro-N" evidence="1">
    <location>
        <begin position="1"/>
        <end position="101"/>
    </location>
</feature>
<sequence length="151" mass="16843">MNTVGPFHFDGQPITVCTSIDGRLWFCADAVCSALCYGDSQAAMLDHCRPGGILFGNQQSPQAMIDLCNVLQLSHHCPSARAAQFHEWLCNRVLASQLDHSSKPQRHQLSTQGHHMQVLRWQENWWLAMQDAVQLSGSADELLPIDPRPVP</sequence>
<dbReference type="OrthoDB" id="6891370at2"/>
<proteinExistence type="predicted"/>
<dbReference type="RefSeq" id="WP_074884258.1">
    <property type="nucleotide sequence ID" value="NZ_FORC01000002.1"/>
</dbReference>
<dbReference type="InterPro" id="IPR003497">
    <property type="entry name" value="BRO_N_domain"/>
</dbReference>
<dbReference type="SMART" id="SM01040">
    <property type="entry name" value="Bro-N"/>
    <property type="match status" value="1"/>
</dbReference>
<evidence type="ECO:0000259" key="1">
    <source>
        <dbReference type="PROSITE" id="PS51750"/>
    </source>
</evidence>
<dbReference type="Pfam" id="PF02498">
    <property type="entry name" value="Bro-N"/>
    <property type="match status" value="1"/>
</dbReference>
<keyword evidence="3" id="KW-1185">Reference proteome</keyword>
<dbReference type="Proteomes" id="UP000183018">
    <property type="component" value="Unassembled WGS sequence"/>
</dbReference>
<evidence type="ECO:0000313" key="2">
    <source>
        <dbReference type="EMBL" id="SFI73801.1"/>
    </source>
</evidence>